<proteinExistence type="predicted"/>
<gene>
    <name evidence="1" type="ORF">BC781_10626</name>
</gene>
<evidence type="ECO:0000313" key="2">
    <source>
        <dbReference type="Proteomes" id="UP000245535"/>
    </source>
</evidence>
<comment type="caution">
    <text evidence="1">The sequence shown here is derived from an EMBL/GenBank/DDBJ whole genome shotgun (WGS) entry which is preliminary data.</text>
</comment>
<reference evidence="1 2" key="1">
    <citation type="submission" date="2018-03" db="EMBL/GenBank/DDBJ databases">
        <title>Genomic Encyclopedia of Archaeal and Bacterial Type Strains, Phase II (KMG-II): from individual species to whole genera.</title>
        <authorList>
            <person name="Goeker M."/>
        </authorList>
    </citation>
    <scope>NUCLEOTIDE SEQUENCE [LARGE SCALE GENOMIC DNA]</scope>
    <source>
        <strain evidence="1 2">DSM 28229</strain>
    </source>
</reference>
<name>A0A315Z6U6_SEDFL</name>
<organism evidence="1 2">
    <name type="scientific">Sediminitomix flava</name>
    <dbReference type="NCBI Taxonomy" id="379075"/>
    <lineage>
        <taxon>Bacteria</taxon>
        <taxon>Pseudomonadati</taxon>
        <taxon>Bacteroidota</taxon>
        <taxon>Cytophagia</taxon>
        <taxon>Cytophagales</taxon>
        <taxon>Flammeovirgaceae</taxon>
        <taxon>Sediminitomix</taxon>
    </lineage>
</organism>
<sequence>MIFSANITVDPSQLTQIHKVEPTGLFKKVLFNLTKGLVADQEEHETFTAVSILQQLNGTFSNLGIDNIVRLSHDDIDFYLDTEGKKGDLQEAFDSYDLKIDESMSTVFNRLNLVLEHEARSIYYLIEIDINRTHKVGEYPIEIKVNGLLSEFKADNQDTADDLKNKMDAIFKNQDSYNAFQLKKEAEFKQFTGELKMAIMRNIRVDDVRVVHKKKLVASQSKVTNRKEYQPTQPTGGYYEPVFYPYFGVLDMLFYTSIWSSMMHDNHIQINDVDVLNDSGELLQSIGDEGLDTADLNVFDEEIPYDEAVTDLETTAGDMMTTEVAGDESSWFDFGGDSDFGGGDFDMGGFD</sequence>
<dbReference type="AlphaFoldDB" id="A0A315Z6U6"/>
<dbReference type="OrthoDB" id="1159966at2"/>
<accession>A0A315Z6U6</accession>
<protein>
    <submittedName>
        <fullName evidence="1">Uncharacterized protein</fullName>
    </submittedName>
</protein>
<dbReference type="RefSeq" id="WP_109620876.1">
    <property type="nucleotide sequence ID" value="NZ_QGDO01000006.1"/>
</dbReference>
<evidence type="ECO:0000313" key="1">
    <source>
        <dbReference type="EMBL" id="PWJ39125.1"/>
    </source>
</evidence>
<dbReference type="Proteomes" id="UP000245535">
    <property type="component" value="Unassembled WGS sequence"/>
</dbReference>
<keyword evidence="2" id="KW-1185">Reference proteome</keyword>
<dbReference type="EMBL" id="QGDO01000006">
    <property type="protein sequence ID" value="PWJ39125.1"/>
    <property type="molecule type" value="Genomic_DNA"/>
</dbReference>